<dbReference type="PANTHER" id="PTHR33067:SF39">
    <property type="entry name" value="TRANSCRIPTION FACTOR INTERACTOR AND REGULATOR CCHC(ZN) FAMILY"/>
    <property type="match status" value="1"/>
</dbReference>
<protein>
    <recommendedName>
        <fullName evidence="4">Reverse transcriptase domain-containing protein</fullName>
    </recommendedName>
</protein>
<proteinExistence type="predicted"/>
<evidence type="ECO:0008006" key="4">
    <source>
        <dbReference type="Google" id="ProtNLM"/>
    </source>
</evidence>
<dbReference type="AlphaFoldDB" id="A0A6L2NQP5"/>
<evidence type="ECO:0000256" key="2">
    <source>
        <dbReference type="SAM" id="MobiDB-lite"/>
    </source>
</evidence>
<evidence type="ECO:0000256" key="1">
    <source>
        <dbReference type="SAM" id="Coils"/>
    </source>
</evidence>
<dbReference type="EMBL" id="BKCJ010009746">
    <property type="protein sequence ID" value="GEU88420.1"/>
    <property type="molecule type" value="Genomic_DNA"/>
</dbReference>
<comment type="caution">
    <text evidence="3">The sequence shown here is derived from an EMBL/GenBank/DDBJ whole genome shotgun (WGS) entry which is preliminary data.</text>
</comment>
<name>A0A6L2NQP5_TANCI</name>
<feature type="compositionally biased region" description="Basic residues" evidence="2">
    <location>
        <begin position="22"/>
        <end position="31"/>
    </location>
</feature>
<feature type="compositionally biased region" description="Polar residues" evidence="2">
    <location>
        <begin position="1"/>
        <end position="21"/>
    </location>
</feature>
<dbReference type="InterPro" id="IPR021109">
    <property type="entry name" value="Peptidase_aspartic_dom_sf"/>
</dbReference>
<dbReference type="PANTHER" id="PTHR33067">
    <property type="entry name" value="RNA-DIRECTED DNA POLYMERASE-RELATED"/>
    <property type="match status" value="1"/>
</dbReference>
<gene>
    <name evidence="3" type="ORF">Tci_060398</name>
</gene>
<keyword evidence="1" id="KW-0175">Coiled coil</keyword>
<sequence length="718" mass="81404">MCTRSSSNLPGESSPNPNSLNPKRRNRRRSKQPFIMEESPVDTIADQRTMEELLRAPTEGYAEVRNSRNKSINSQVKSSDANSSSSSEIAKLTNAVNQQTSAVTTAITAILKQFQATPPPASEKADNIQGYVSAAAVNYNLMNQVVPLSELEKIKKMNEINMKSMQTQINNVKNEFRNEMKTSIQASMSNQTNELKNMMASFFQMNTASTSGSGPLPSNTIANPKGKLKAITTRSGLVLDGPSVPMPPPFINPKEDERVEETLTDQDLAEYTIKVPPPLIQKHKPPSQRNFVVHQRDPLHPNIPYPSRRHKKKQHGKDEVQIHNWNCKRCNCFGLEVTFLANFIIVNYESDPRVPLILGRPFLRTARALIDVHREEMILRDDDERLTLNIRHDTSSHSNQPQKESINMINIFDDSCEDYLEELFATNHLSGNPTFSSHSDLTSPKVKDDIFVWRKAIITSFSPTYLLEEFADELALITFPPGNDDLPFDIESDLKEIEYLLNHDPIKEIDFILEDSIDEGNLAEPNDNLFDTMPEMFTDEHALDSSPSIYDDFNDDLDEFESDNDDAYNDPFDFKGEKIKESKLLIDELDLPRSSDFLPSPEYDSFLFEDFFEVDALPSIKNEDKAFNPPIYELPFHKEVLGSKTLLLFSSENDEKFFKPGILTSKGVHSSLLSKLSHRGPKAFKVIKIGESPMNIFPCSFGEDIHILDVPYLYFYPS</sequence>
<feature type="region of interest" description="Disordered" evidence="2">
    <location>
        <begin position="1"/>
        <end position="39"/>
    </location>
</feature>
<organism evidence="3">
    <name type="scientific">Tanacetum cinerariifolium</name>
    <name type="common">Dalmatian daisy</name>
    <name type="synonym">Chrysanthemum cinerariifolium</name>
    <dbReference type="NCBI Taxonomy" id="118510"/>
    <lineage>
        <taxon>Eukaryota</taxon>
        <taxon>Viridiplantae</taxon>
        <taxon>Streptophyta</taxon>
        <taxon>Embryophyta</taxon>
        <taxon>Tracheophyta</taxon>
        <taxon>Spermatophyta</taxon>
        <taxon>Magnoliopsida</taxon>
        <taxon>eudicotyledons</taxon>
        <taxon>Gunneridae</taxon>
        <taxon>Pentapetalae</taxon>
        <taxon>asterids</taxon>
        <taxon>campanulids</taxon>
        <taxon>Asterales</taxon>
        <taxon>Asteraceae</taxon>
        <taxon>Asteroideae</taxon>
        <taxon>Anthemideae</taxon>
        <taxon>Anthemidinae</taxon>
        <taxon>Tanacetum</taxon>
    </lineage>
</organism>
<evidence type="ECO:0000313" key="3">
    <source>
        <dbReference type="EMBL" id="GEU88420.1"/>
    </source>
</evidence>
<reference evidence="3" key="1">
    <citation type="journal article" date="2019" name="Sci. Rep.">
        <title>Draft genome of Tanacetum cinerariifolium, the natural source of mosquito coil.</title>
        <authorList>
            <person name="Yamashiro T."/>
            <person name="Shiraishi A."/>
            <person name="Satake H."/>
            <person name="Nakayama K."/>
        </authorList>
    </citation>
    <scope>NUCLEOTIDE SEQUENCE</scope>
</reference>
<accession>A0A6L2NQP5</accession>
<feature type="coiled-coil region" evidence="1">
    <location>
        <begin position="155"/>
        <end position="182"/>
    </location>
</feature>
<dbReference type="Gene3D" id="2.40.70.10">
    <property type="entry name" value="Acid Proteases"/>
    <property type="match status" value="1"/>
</dbReference>